<dbReference type="Proteomes" id="UP001370490">
    <property type="component" value="Unassembled WGS sequence"/>
</dbReference>
<dbReference type="EMBL" id="JBAMMX010000010">
    <property type="protein sequence ID" value="KAK6932240.1"/>
    <property type="molecule type" value="Genomic_DNA"/>
</dbReference>
<reference evidence="9 10" key="1">
    <citation type="submission" date="2023-12" db="EMBL/GenBank/DDBJ databases">
        <title>A high-quality genome assembly for Dillenia turbinata (Dilleniales).</title>
        <authorList>
            <person name="Chanderbali A."/>
        </authorList>
    </citation>
    <scope>NUCLEOTIDE SEQUENCE [LARGE SCALE GENOMIC DNA]</scope>
    <source>
        <strain evidence="9">LSX21</strain>
        <tissue evidence="9">Leaf</tissue>
    </source>
</reference>
<dbReference type="InterPro" id="IPR011009">
    <property type="entry name" value="Kinase-like_dom_sf"/>
</dbReference>
<gene>
    <name evidence="9" type="ORF">RJ641_001864</name>
</gene>
<dbReference type="AlphaFoldDB" id="A0AAN8VDU6"/>
<dbReference type="Pfam" id="PF00069">
    <property type="entry name" value="Pkinase"/>
    <property type="match status" value="1"/>
</dbReference>
<dbReference type="Gene3D" id="1.10.510.10">
    <property type="entry name" value="Transferase(Phosphotransferase) domain 1"/>
    <property type="match status" value="1"/>
</dbReference>
<evidence type="ECO:0000313" key="9">
    <source>
        <dbReference type="EMBL" id="KAK6932240.1"/>
    </source>
</evidence>
<proteinExistence type="predicted"/>
<dbReference type="InterPro" id="IPR032675">
    <property type="entry name" value="LRR_dom_sf"/>
</dbReference>
<comment type="subcellular location">
    <subcellularLocation>
        <location evidence="1">Membrane</location>
    </subcellularLocation>
</comment>
<evidence type="ECO:0000313" key="10">
    <source>
        <dbReference type="Proteomes" id="UP001370490"/>
    </source>
</evidence>
<sequence>MQKAESTKQNNDDVRSSINLVTLCAISQVQWAYPPSIVNCTTLDLSGEIPDDLLDCRNLVVLSLAKNNLSGVLKPGIGKLPYLRTIPPELSKVSSLQCLFLHNNQHVGPIPEELFQLKQLTHFELNNNRLTGPIPVDLSKLELLLLSHLNLKGPVFAILLVVCGREKKEKADEVESFGPIYSPTVALKRFDQKELEIATGFFSQDNILGSSSLSMSDKCFIKEIKTLSQLKPRNLVKVLGYAWENGKFKALVQEFVENGNLDKVIHDPAVDQSRWTLQVRVNLCASIENGLVYLHSYFDSSVIHCDLKPSNILLDGDWDAHVSDFGTAFRTIGYLAPAILLFIVCIHEESYNQSRCVQLWSNTDGVQRRPTGVVEENGLPITLCELVEIALDNGKEELLQILYPSLASCLTKKPEETIEKLLKLALIFICPTPEGRRDMKEVSASLMKLKPGNTSRSQRRCDDAI</sequence>
<evidence type="ECO:0000256" key="1">
    <source>
        <dbReference type="ARBA" id="ARBA00004370"/>
    </source>
</evidence>
<evidence type="ECO:0000256" key="6">
    <source>
        <dbReference type="ARBA" id="ARBA00023136"/>
    </source>
</evidence>
<dbReference type="InterPro" id="IPR001611">
    <property type="entry name" value="Leu-rich_rpt"/>
</dbReference>
<evidence type="ECO:0000256" key="5">
    <source>
        <dbReference type="ARBA" id="ARBA00022989"/>
    </source>
</evidence>
<keyword evidence="5" id="KW-1133">Transmembrane helix</keyword>
<evidence type="ECO:0000256" key="2">
    <source>
        <dbReference type="ARBA" id="ARBA00022614"/>
    </source>
</evidence>
<keyword evidence="4" id="KW-0677">Repeat</keyword>
<evidence type="ECO:0000256" key="4">
    <source>
        <dbReference type="ARBA" id="ARBA00022737"/>
    </source>
</evidence>
<keyword evidence="2" id="KW-0433">Leucine-rich repeat</keyword>
<keyword evidence="7" id="KW-0325">Glycoprotein</keyword>
<dbReference type="SUPFAM" id="SSF56112">
    <property type="entry name" value="Protein kinase-like (PK-like)"/>
    <property type="match status" value="1"/>
</dbReference>
<keyword evidence="9" id="KW-0808">Transferase</keyword>
<dbReference type="PANTHER" id="PTHR48056:SF83">
    <property type="entry name" value="LRR RECEPTOR-LIKE SERINE_THREONINE-PROTEIN KINASE FLS2"/>
    <property type="match status" value="1"/>
</dbReference>
<organism evidence="9 10">
    <name type="scientific">Dillenia turbinata</name>
    <dbReference type="NCBI Taxonomy" id="194707"/>
    <lineage>
        <taxon>Eukaryota</taxon>
        <taxon>Viridiplantae</taxon>
        <taxon>Streptophyta</taxon>
        <taxon>Embryophyta</taxon>
        <taxon>Tracheophyta</taxon>
        <taxon>Spermatophyta</taxon>
        <taxon>Magnoliopsida</taxon>
        <taxon>eudicotyledons</taxon>
        <taxon>Gunneridae</taxon>
        <taxon>Pentapetalae</taxon>
        <taxon>Dilleniales</taxon>
        <taxon>Dilleniaceae</taxon>
        <taxon>Dillenia</taxon>
    </lineage>
</organism>
<dbReference type="Gene3D" id="3.80.10.10">
    <property type="entry name" value="Ribonuclease Inhibitor"/>
    <property type="match status" value="1"/>
</dbReference>
<keyword evidence="6" id="KW-0472">Membrane</keyword>
<dbReference type="SUPFAM" id="SSF52058">
    <property type="entry name" value="L domain-like"/>
    <property type="match status" value="1"/>
</dbReference>
<dbReference type="PROSITE" id="PS50011">
    <property type="entry name" value="PROTEIN_KINASE_DOM"/>
    <property type="match status" value="1"/>
</dbReference>
<dbReference type="InterPro" id="IPR000719">
    <property type="entry name" value="Prot_kinase_dom"/>
</dbReference>
<evidence type="ECO:0000256" key="3">
    <source>
        <dbReference type="ARBA" id="ARBA00022692"/>
    </source>
</evidence>
<feature type="domain" description="Protein kinase" evidence="8">
    <location>
        <begin position="141"/>
        <end position="449"/>
    </location>
</feature>
<evidence type="ECO:0000256" key="7">
    <source>
        <dbReference type="ARBA" id="ARBA00023180"/>
    </source>
</evidence>
<dbReference type="InterPro" id="IPR008271">
    <property type="entry name" value="Ser/Thr_kinase_AS"/>
</dbReference>
<keyword evidence="9" id="KW-0418">Kinase</keyword>
<dbReference type="InterPro" id="IPR050647">
    <property type="entry name" value="Plant_LRR-RLKs"/>
</dbReference>
<keyword evidence="3" id="KW-0812">Transmembrane</keyword>
<dbReference type="Pfam" id="PF00560">
    <property type="entry name" value="LRR_1"/>
    <property type="match status" value="2"/>
</dbReference>
<comment type="caution">
    <text evidence="9">The sequence shown here is derived from an EMBL/GenBank/DDBJ whole genome shotgun (WGS) entry which is preliminary data.</text>
</comment>
<dbReference type="GO" id="GO:0033612">
    <property type="term" value="F:receptor serine/threonine kinase binding"/>
    <property type="evidence" value="ECO:0007669"/>
    <property type="project" value="TreeGrafter"/>
</dbReference>
<dbReference type="GO" id="GO:0016020">
    <property type="term" value="C:membrane"/>
    <property type="evidence" value="ECO:0007669"/>
    <property type="project" value="UniProtKB-SubCell"/>
</dbReference>
<protein>
    <submittedName>
        <fullName evidence="9">Protein kinase domain</fullName>
    </submittedName>
</protein>
<dbReference type="GO" id="GO:0004672">
    <property type="term" value="F:protein kinase activity"/>
    <property type="evidence" value="ECO:0007669"/>
    <property type="project" value="InterPro"/>
</dbReference>
<dbReference type="GO" id="GO:0005524">
    <property type="term" value="F:ATP binding"/>
    <property type="evidence" value="ECO:0007669"/>
    <property type="project" value="InterPro"/>
</dbReference>
<dbReference type="SMART" id="SM00220">
    <property type="entry name" value="S_TKc"/>
    <property type="match status" value="1"/>
</dbReference>
<accession>A0AAN8VDU6</accession>
<evidence type="ECO:0000259" key="8">
    <source>
        <dbReference type="PROSITE" id="PS50011"/>
    </source>
</evidence>
<dbReference type="PROSITE" id="PS00108">
    <property type="entry name" value="PROTEIN_KINASE_ST"/>
    <property type="match status" value="1"/>
</dbReference>
<name>A0AAN8VDU6_9MAGN</name>
<keyword evidence="10" id="KW-1185">Reference proteome</keyword>
<dbReference type="PANTHER" id="PTHR48056">
    <property type="entry name" value="LRR RECEPTOR-LIKE SERINE/THREONINE-PROTEIN KINASE-RELATED"/>
    <property type="match status" value="1"/>
</dbReference>